<gene>
    <name evidence="2" type="ORF">NDU88_002202</name>
    <name evidence="3" type="ORF">NDU88_002203</name>
</gene>
<name>A0AAV7WP76_PLEWA</name>
<evidence type="ECO:0000313" key="4">
    <source>
        <dbReference type="Proteomes" id="UP001066276"/>
    </source>
</evidence>
<sequence length="203" mass="20064">MGEAKQRQAKISFDNGWWKGGVSAPQSGDLPADEGPSGTSALPGLGPNTFISPVGAAVSLLPLLSEPSAGLVLPVLAAPVGAFGSPAARSRVEGSACARPTAAGGVPLWGCLLVLGVACGGGGSAGRALVVVGSGVLFLQALLPATPWGVAPVCSRCQRIGQPPACRGALTAPWRPVSSAVDTGWGGCPGFVCWAGLRRCKGS</sequence>
<comment type="caution">
    <text evidence="3">The sequence shown here is derived from an EMBL/GenBank/DDBJ whole genome shotgun (WGS) entry which is preliminary data.</text>
</comment>
<evidence type="ECO:0000313" key="3">
    <source>
        <dbReference type="EMBL" id="KAJ1214585.1"/>
    </source>
</evidence>
<feature type="region of interest" description="Disordered" evidence="1">
    <location>
        <begin position="16"/>
        <end position="43"/>
    </location>
</feature>
<organism evidence="3 4">
    <name type="scientific">Pleurodeles waltl</name>
    <name type="common">Iberian ribbed newt</name>
    <dbReference type="NCBI Taxonomy" id="8319"/>
    <lineage>
        <taxon>Eukaryota</taxon>
        <taxon>Metazoa</taxon>
        <taxon>Chordata</taxon>
        <taxon>Craniata</taxon>
        <taxon>Vertebrata</taxon>
        <taxon>Euteleostomi</taxon>
        <taxon>Amphibia</taxon>
        <taxon>Batrachia</taxon>
        <taxon>Caudata</taxon>
        <taxon>Salamandroidea</taxon>
        <taxon>Salamandridae</taxon>
        <taxon>Pleurodelinae</taxon>
        <taxon>Pleurodeles</taxon>
    </lineage>
</organism>
<dbReference type="Proteomes" id="UP001066276">
    <property type="component" value="Chromosome 1_1"/>
</dbReference>
<dbReference type="EMBL" id="JANPWB010000001">
    <property type="protein sequence ID" value="KAJ1214585.1"/>
    <property type="molecule type" value="Genomic_DNA"/>
</dbReference>
<keyword evidence="4" id="KW-1185">Reference proteome</keyword>
<dbReference type="AlphaFoldDB" id="A0AAV7WP76"/>
<evidence type="ECO:0000313" key="2">
    <source>
        <dbReference type="EMBL" id="KAJ1214584.1"/>
    </source>
</evidence>
<protein>
    <submittedName>
        <fullName evidence="3">Uncharacterized protein</fullName>
    </submittedName>
</protein>
<accession>A0AAV7WP76</accession>
<dbReference type="EMBL" id="JANPWB010000001">
    <property type="protein sequence ID" value="KAJ1214584.1"/>
    <property type="molecule type" value="Genomic_DNA"/>
</dbReference>
<evidence type="ECO:0000256" key="1">
    <source>
        <dbReference type="SAM" id="MobiDB-lite"/>
    </source>
</evidence>
<reference evidence="3" key="1">
    <citation type="journal article" date="2022" name="bioRxiv">
        <title>Sequencing and chromosome-scale assembly of the giantPleurodeles waltlgenome.</title>
        <authorList>
            <person name="Brown T."/>
            <person name="Elewa A."/>
            <person name="Iarovenko S."/>
            <person name="Subramanian E."/>
            <person name="Araus A.J."/>
            <person name="Petzold A."/>
            <person name="Susuki M."/>
            <person name="Suzuki K.-i.T."/>
            <person name="Hayashi T."/>
            <person name="Toyoda A."/>
            <person name="Oliveira C."/>
            <person name="Osipova E."/>
            <person name="Leigh N.D."/>
            <person name="Simon A."/>
            <person name="Yun M.H."/>
        </authorList>
    </citation>
    <scope>NUCLEOTIDE SEQUENCE</scope>
    <source>
        <strain evidence="3">20211129_DDA</strain>
        <tissue evidence="3">Liver</tissue>
    </source>
</reference>
<proteinExistence type="predicted"/>